<dbReference type="Gene3D" id="1.10.10.10">
    <property type="entry name" value="Winged helix-like DNA-binding domain superfamily/Winged helix DNA-binding domain"/>
    <property type="match status" value="1"/>
</dbReference>
<feature type="domain" description="IclR-ED" evidence="5">
    <location>
        <begin position="71"/>
        <end position="260"/>
    </location>
</feature>
<evidence type="ECO:0000259" key="4">
    <source>
        <dbReference type="PROSITE" id="PS51077"/>
    </source>
</evidence>
<name>A0ABY7A3V2_9PSED</name>
<dbReference type="SMART" id="SM00346">
    <property type="entry name" value="HTH_ICLR"/>
    <property type="match status" value="1"/>
</dbReference>
<dbReference type="SUPFAM" id="SSF55781">
    <property type="entry name" value="GAF domain-like"/>
    <property type="match status" value="1"/>
</dbReference>
<dbReference type="PROSITE" id="PS51078">
    <property type="entry name" value="ICLR_ED"/>
    <property type="match status" value="1"/>
</dbReference>
<dbReference type="SUPFAM" id="SSF46785">
    <property type="entry name" value="Winged helix' DNA-binding domain"/>
    <property type="match status" value="1"/>
</dbReference>
<dbReference type="InterPro" id="IPR029016">
    <property type="entry name" value="GAF-like_dom_sf"/>
</dbReference>
<dbReference type="Pfam" id="PF01614">
    <property type="entry name" value="IclR_C"/>
    <property type="match status" value="1"/>
</dbReference>
<evidence type="ECO:0000313" key="6">
    <source>
        <dbReference type="EMBL" id="WAI50808.1"/>
    </source>
</evidence>
<keyword evidence="7" id="KW-1185">Reference proteome</keyword>
<dbReference type="InterPro" id="IPR050707">
    <property type="entry name" value="HTH_MetabolicPath_Reg"/>
</dbReference>
<evidence type="ECO:0000313" key="7">
    <source>
        <dbReference type="Proteomes" id="UP001163624"/>
    </source>
</evidence>
<evidence type="ECO:0000256" key="1">
    <source>
        <dbReference type="ARBA" id="ARBA00023015"/>
    </source>
</evidence>
<dbReference type="InterPro" id="IPR036390">
    <property type="entry name" value="WH_DNA-bd_sf"/>
</dbReference>
<dbReference type="EMBL" id="CP113432">
    <property type="protein sequence ID" value="WAI50808.1"/>
    <property type="molecule type" value="Genomic_DNA"/>
</dbReference>
<organism evidence="6 7">
    <name type="scientific">Pseudomonas triclosanedens</name>
    <dbReference type="NCBI Taxonomy" id="2961893"/>
    <lineage>
        <taxon>Bacteria</taxon>
        <taxon>Pseudomonadati</taxon>
        <taxon>Pseudomonadota</taxon>
        <taxon>Gammaproteobacteria</taxon>
        <taxon>Pseudomonadales</taxon>
        <taxon>Pseudomonadaceae</taxon>
        <taxon>Pseudomonas</taxon>
    </lineage>
</organism>
<protein>
    <submittedName>
        <fullName evidence="6">IclR family transcriptional regulator</fullName>
    </submittedName>
</protein>
<dbReference type="InterPro" id="IPR014757">
    <property type="entry name" value="Tscrpt_reg_IclR_C"/>
</dbReference>
<evidence type="ECO:0000256" key="2">
    <source>
        <dbReference type="ARBA" id="ARBA00023125"/>
    </source>
</evidence>
<dbReference type="InterPro" id="IPR005471">
    <property type="entry name" value="Tscrpt_reg_IclR_N"/>
</dbReference>
<dbReference type="Pfam" id="PF09339">
    <property type="entry name" value="HTH_IclR"/>
    <property type="match status" value="1"/>
</dbReference>
<gene>
    <name evidence="6" type="ORF">OU419_06000</name>
</gene>
<dbReference type="PROSITE" id="PS51077">
    <property type="entry name" value="HTH_ICLR"/>
    <property type="match status" value="1"/>
</dbReference>
<proteinExistence type="predicted"/>
<dbReference type="PANTHER" id="PTHR30136">
    <property type="entry name" value="HELIX-TURN-HELIX TRANSCRIPTIONAL REGULATOR, ICLR FAMILY"/>
    <property type="match status" value="1"/>
</dbReference>
<keyword evidence="1" id="KW-0805">Transcription regulation</keyword>
<dbReference type="Gene3D" id="3.30.450.40">
    <property type="match status" value="1"/>
</dbReference>
<feature type="domain" description="HTH iclR-type" evidence="4">
    <location>
        <begin position="14"/>
        <end position="77"/>
    </location>
</feature>
<sequence length="281" mass="30572">MHLSVKLNNGGGMDKPLERYVRILEVLSGFPQGLSLAPIADILALPKSTVHRLLKGLAEAGMVQVIDRGVPCYQLGARCLNLLYFGATEDWVRNISQPILEDLALKTGQSCFVAKLTGNYIRSIAIMAPDTRVRGYVLPGSEVVPHAASSAKAILAFQDIDRVKKLLPSPLPKLTPRTKVTLEELESEFKEIRSTKVSYCLGEDVEGYAGIASPILVENQQVIYAIALTGTLEALINRNKELHVRCVLDAAERLSQAINLKMSDLSANSGRETPIGNLQAV</sequence>
<dbReference type="PANTHER" id="PTHR30136:SF35">
    <property type="entry name" value="HTH-TYPE TRANSCRIPTIONAL REGULATOR RV1719"/>
    <property type="match status" value="1"/>
</dbReference>
<accession>A0ABY7A3V2</accession>
<reference evidence="6" key="1">
    <citation type="submission" date="2022-11" db="EMBL/GenBank/DDBJ databases">
        <title>Pseudomonas triclosanedens sp. nov., a triclosan degrader isolated from activated sludge.</title>
        <authorList>
            <person name="Yin Y."/>
            <person name="Lu Z."/>
        </authorList>
    </citation>
    <scope>NUCLEOTIDE SEQUENCE</scope>
    <source>
        <strain evidence="6">ZM23</strain>
    </source>
</reference>
<dbReference type="InterPro" id="IPR036388">
    <property type="entry name" value="WH-like_DNA-bd_sf"/>
</dbReference>
<dbReference type="Proteomes" id="UP001163624">
    <property type="component" value="Chromosome"/>
</dbReference>
<evidence type="ECO:0000259" key="5">
    <source>
        <dbReference type="PROSITE" id="PS51078"/>
    </source>
</evidence>
<keyword evidence="2" id="KW-0238">DNA-binding</keyword>
<keyword evidence="3" id="KW-0804">Transcription</keyword>
<dbReference type="RefSeq" id="WP_254500500.1">
    <property type="nucleotide sequence ID" value="NZ_CP113432.1"/>
</dbReference>
<evidence type="ECO:0000256" key="3">
    <source>
        <dbReference type="ARBA" id="ARBA00023163"/>
    </source>
</evidence>